<sequence length="238" mass="27100">MVIDEVDEDSSNEDQDEGYDDAEDEKNVKEDQANSDDTQMPPPIKRGVEIEEVFDVGSKEEDSVPSNKDYINKTDTKMPPIRRGVKIEETFDEVSKEEHSVSPTNEKEGKGERTTIQSQKLTVPFSIPDDNERRYVELIEELRRTETSKLQAALDVKLDVKLLEEYIFALQKVGLPRGDYEFLHKSLAIISQSTRFTVAAMMLSDCAIKAIENIFSQLRSICTNPNGLDMIQNRFLNC</sequence>
<dbReference type="AlphaFoldDB" id="A0A564YAR4"/>
<protein>
    <submittedName>
        <fullName evidence="2">Uncharacterized protein</fullName>
    </submittedName>
</protein>
<dbReference type="EMBL" id="CABIJS010000123">
    <property type="protein sequence ID" value="VUZ44341.1"/>
    <property type="molecule type" value="Genomic_DNA"/>
</dbReference>
<organism evidence="2 3">
    <name type="scientific">Hymenolepis diminuta</name>
    <name type="common">Rat tapeworm</name>
    <dbReference type="NCBI Taxonomy" id="6216"/>
    <lineage>
        <taxon>Eukaryota</taxon>
        <taxon>Metazoa</taxon>
        <taxon>Spiralia</taxon>
        <taxon>Lophotrochozoa</taxon>
        <taxon>Platyhelminthes</taxon>
        <taxon>Cestoda</taxon>
        <taxon>Eucestoda</taxon>
        <taxon>Cyclophyllidea</taxon>
        <taxon>Hymenolepididae</taxon>
        <taxon>Hymenolepis</taxon>
    </lineage>
</organism>
<proteinExistence type="predicted"/>
<evidence type="ECO:0000313" key="2">
    <source>
        <dbReference type="EMBL" id="VUZ44341.1"/>
    </source>
</evidence>
<feature type="region of interest" description="Disordered" evidence="1">
    <location>
        <begin position="1"/>
        <end position="77"/>
    </location>
</feature>
<dbReference type="Proteomes" id="UP000321570">
    <property type="component" value="Unassembled WGS sequence"/>
</dbReference>
<reference evidence="2 3" key="1">
    <citation type="submission" date="2019-07" db="EMBL/GenBank/DDBJ databases">
        <authorList>
            <person name="Jastrzebski P J."/>
            <person name="Paukszto L."/>
            <person name="Jastrzebski P J."/>
        </authorList>
    </citation>
    <scope>NUCLEOTIDE SEQUENCE [LARGE SCALE GENOMIC DNA]</scope>
    <source>
        <strain evidence="2 3">WMS-il1</strain>
    </source>
</reference>
<keyword evidence="3" id="KW-1185">Reference proteome</keyword>
<name>A0A564YAR4_HYMDI</name>
<feature type="region of interest" description="Disordered" evidence="1">
    <location>
        <begin position="92"/>
        <end position="114"/>
    </location>
</feature>
<evidence type="ECO:0000256" key="1">
    <source>
        <dbReference type="SAM" id="MobiDB-lite"/>
    </source>
</evidence>
<gene>
    <name evidence="2" type="ORF">WMSIL1_LOCUS4525</name>
</gene>
<feature type="compositionally biased region" description="Acidic residues" evidence="1">
    <location>
        <begin position="1"/>
        <end position="24"/>
    </location>
</feature>
<feature type="compositionally biased region" description="Basic and acidic residues" evidence="1">
    <location>
        <begin position="92"/>
        <end position="113"/>
    </location>
</feature>
<evidence type="ECO:0000313" key="3">
    <source>
        <dbReference type="Proteomes" id="UP000321570"/>
    </source>
</evidence>
<accession>A0A564YAR4</accession>